<evidence type="ECO:0000313" key="1">
    <source>
        <dbReference type="EMBL" id="SFB88145.1"/>
    </source>
</evidence>
<protein>
    <submittedName>
        <fullName evidence="1">Uncharacterized protein</fullName>
    </submittedName>
</protein>
<organism evidence="1 2">
    <name type="scientific">Spirosoma endophyticum</name>
    <dbReference type="NCBI Taxonomy" id="662367"/>
    <lineage>
        <taxon>Bacteria</taxon>
        <taxon>Pseudomonadati</taxon>
        <taxon>Bacteroidota</taxon>
        <taxon>Cytophagia</taxon>
        <taxon>Cytophagales</taxon>
        <taxon>Cytophagaceae</taxon>
        <taxon>Spirosoma</taxon>
    </lineage>
</organism>
<reference evidence="1 2" key="1">
    <citation type="submission" date="2016-10" db="EMBL/GenBank/DDBJ databases">
        <authorList>
            <person name="de Groot N.N."/>
        </authorList>
    </citation>
    <scope>NUCLEOTIDE SEQUENCE [LARGE SCALE GENOMIC DNA]</scope>
    <source>
        <strain evidence="1 2">DSM 26130</strain>
    </source>
</reference>
<accession>A0A1I1EM32</accession>
<dbReference type="EMBL" id="FOLQ01000001">
    <property type="protein sequence ID" value="SFB88145.1"/>
    <property type="molecule type" value="Genomic_DNA"/>
</dbReference>
<dbReference type="AlphaFoldDB" id="A0A1I1EM32"/>
<name>A0A1I1EM32_9BACT</name>
<sequence>MRTTSFARFIERLNPVFLAYRHSALAFIKTSKNERNDGLLAWEAKQMRVLTVNLLRK</sequence>
<evidence type="ECO:0000313" key="2">
    <source>
        <dbReference type="Proteomes" id="UP000198598"/>
    </source>
</evidence>
<gene>
    <name evidence="1" type="ORF">SAMN05216167_1014</name>
</gene>
<keyword evidence="2" id="KW-1185">Reference proteome</keyword>
<dbReference type="STRING" id="662367.SAMN05216167_1014"/>
<proteinExistence type="predicted"/>
<dbReference type="Proteomes" id="UP000198598">
    <property type="component" value="Unassembled WGS sequence"/>
</dbReference>